<dbReference type="GO" id="GO:0005524">
    <property type="term" value="F:ATP binding"/>
    <property type="evidence" value="ECO:0007669"/>
    <property type="project" value="UniProtKB-KW"/>
</dbReference>
<dbReference type="AlphaFoldDB" id="A0A2U1CNA2"/>
<comment type="caution">
    <text evidence="8">The sequence shown here is derived from an EMBL/GenBank/DDBJ whole genome shotgun (WGS) entry which is preliminary data.</text>
</comment>
<dbReference type="CDD" id="cd03224">
    <property type="entry name" value="ABC_TM1139_LivF_branched"/>
    <property type="match status" value="1"/>
</dbReference>
<reference evidence="8 9" key="1">
    <citation type="submission" date="2018-04" db="EMBL/GenBank/DDBJ databases">
        <title>Genomic Encyclopedia of Type Strains, Phase IV (KMG-IV): sequencing the most valuable type-strain genomes for metagenomic binning, comparative biology and taxonomic classification.</title>
        <authorList>
            <person name="Goeker M."/>
        </authorList>
    </citation>
    <scope>NUCLEOTIDE SEQUENCE [LARGE SCALE GENOMIC DNA]</scope>
    <source>
        <strain evidence="8 9">DSM 10065</strain>
    </source>
</reference>
<keyword evidence="2" id="KW-0813">Transport</keyword>
<keyword evidence="3" id="KW-1003">Cell membrane</keyword>
<name>A0A2U1CNA2_9BURK</name>
<evidence type="ECO:0000259" key="7">
    <source>
        <dbReference type="PROSITE" id="PS50893"/>
    </source>
</evidence>
<keyword evidence="3" id="KW-0472">Membrane</keyword>
<dbReference type="GO" id="GO:0016887">
    <property type="term" value="F:ATP hydrolysis activity"/>
    <property type="evidence" value="ECO:0007669"/>
    <property type="project" value="InterPro"/>
</dbReference>
<dbReference type="PROSITE" id="PS50893">
    <property type="entry name" value="ABC_TRANSPORTER_2"/>
    <property type="match status" value="1"/>
</dbReference>
<feature type="domain" description="ABC transporter" evidence="7">
    <location>
        <begin position="5"/>
        <end position="232"/>
    </location>
</feature>
<evidence type="ECO:0000256" key="6">
    <source>
        <dbReference type="ARBA" id="ARBA00022970"/>
    </source>
</evidence>
<evidence type="ECO:0000256" key="1">
    <source>
        <dbReference type="ARBA" id="ARBA00005417"/>
    </source>
</evidence>
<dbReference type="GO" id="GO:0015807">
    <property type="term" value="P:L-amino acid transport"/>
    <property type="evidence" value="ECO:0007669"/>
    <property type="project" value="TreeGrafter"/>
</dbReference>
<keyword evidence="9" id="KW-1185">Reference proteome</keyword>
<accession>A0A2U1CNA2</accession>
<dbReference type="STRING" id="1231391.GCA_000308195_02569"/>
<dbReference type="InterPro" id="IPR003439">
    <property type="entry name" value="ABC_transporter-like_ATP-bd"/>
</dbReference>
<dbReference type="Gene3D" id="3.40.50.300">
    <property type="entry name" value="P-loop containing nucleotide triphosphate hydrolases"/>
    <property type="match status" value="1"/>
</dbReference>
<dbReference type="PANTHER" id="PTHR43820:SF2">
    <property type="entry name" value="ABC TRANSPORTER ATP-BINDING PROTEIN"/>
    <property type="match status" value="1"/>
</dbReference>
<evidence type="ECO:0000256" key="5">
    <source>
        <dbReference type="ARBA" id="ARBA00022840"/>
    </source>
</evidence>
<sequence>MAECLKVRGLVAGYGATVVLEDIDLDIPEQGSLAILGRNGVGKTTLLATIMGHTTLHSGSIVFDGQAIERLPVHERARLGIGYVPQTRDIFPSLTVEENLMVAEHGAGDWSLDKVYEFFPRLLERRGNFGNQLSGGEQQMLSIGRALMGNPKLLILDEPLEGLSPIIVDVLMESIRRLLEDKLTVILVEQSARRALQSTQEVIVLDRGRITWKGQSGYLLAHPDELSAIMLAG</sequence>
<evidence type="ECO:0000256" key="3">
    <source>
        <dbReference type="ARBA" id="ARBA00022475"/>
    </source>
</evidence>
<dbReference type="EMBL" id="QEKO01000002">
    <property type="protein sequence ID" value="PVY62488.1"/>
    <property type="molecule type" value="Genomic_DNA"/>
</dbReference>
<dbReference type="OrthoDB" id="9776369at2"/>
<proteinExistence type="inferred from homology"/>
<dbReference type="SUPFAM" id="SSF52540">
    <property type="entry name" value="P-loop containing nucleoside triphosphate hydrolases"/>
    <property type="match status" value="1"/>
</dbReference>
<keyword evidence="4" id="KW-0547">Nucleotide-binding</keyword>
<evidence type="ECO:0000313" key="9">
    <source>
        <dbReference type="Proteomes" id="UP000246145"/>
    </source>
</evidence>
<dbReference type="InterPro" id="IPR052156">
    <property type="entry name" value="BCAA_Transport_ATP-bd_LivF"/>
</dbReference>
<evidence type="ECO:0000256" key="4">
    <source>
        <dbReference type="ARBA" id="ARBA00022741"/>
    </source>
</evidence>
<dbReference type="InterPro" id="IPR003593">
    <property type="entry name" value="AAA+_ATPase"/>
</dbReference>
<dbReference type="InterPro" id="IPR017871">
    <property type="entry name" value="ABC_transporter-like_CS"/>
</dbReference>
<evidence type="ECO:0000256" key="2">
    <source>
        <dbReference type="ARBA" id="ARBA00022448"/>
    </source>
</evidence>
<dbReference type="InterPro" id="IPR027417">
    <property type="entry name" value="P-loop_NTPase"/>
</dbReference>
<dbReference type="Pfam" id="PF00005">
    <property type="entry name" value="ABC_tran"/>
    <property type="match status" value="1"/>
</dbReference>
<dbReference type="PANTHER" id="PTHR43820">
    <property type="entry name" value="HIGH-AFFINITY BRANCHED-CHAIN AMINO ACID TRANSPORT ATP-BINDING PROTEIN LIVF"/>
    <property type="match status" value="1"/>
</dbReference>
<dbReference type="PROSITE" id="PS00211">
    <property type="entry name" value="ABC_TRANSPORTER_1"/>
    <property type="match status" value="1"/>
</dbReference>
<organism evidence="8 9">
    <name type="scientific">Pusillimonas noertemannii</name>
    <dbReference type="NCBI Taxonomy" id="305977"/>
    <lineage>
        <taxon>Bacteria</taxon>
        <taxon>Pseudomonadati</taxon>
        <taxon>Pseudomonadota</taxon>
        <taxon>Betaproteobacteria</taxon>
        <taxon>Burkholderiales</taxon>
        <taxon>Alcaligenaceae</taxon>
        <taxon>Pusillimonas</taxon>
    </lineage>
</organism>
<dbReference type="GO" id="GO:0015658">
    <property type="term" value="F:branched-chain amino acid transmembrane transporter activity"/>
    <property type="evidence" value="ECO:0007669"/>
    <property type="project" value="TreeGrafter"/>
</dbReference>
<protein>
    <submittedName>
        <fullName evidence="8">Branched-chain amino acid transport system ATP-binding protein</fullName>
    </submittedName>
</protein>
<dbReference type="RefSeq" id="WP_017524919.1">
    <property type="nucleotide sequence ID" value="NZ_JACCEX010000002.1"/>
</dbReference>
<dbReference type="SMART" id="SM00382">
    <property type="entry name" value="AAA"/>
    <property type="match status" value="1"/>
</dbReference>
<gene>
    <name evidence="8" type="ORF">C7440_1982</name>
</gene>
<dbReference type="Proteomes" id="UP000246145">
    <property type="component" value="Unassembled WGS sequence"/>
</dbReference>
<keyword evidence="5 8" id="KW-0067">ATP-binding</keyword>
<evidence type="ECO:0000313" key="8">
    <source>
        <dbReference type="EMBL" id="PVY62488.1"/>
    </source>
</evidence>
<keyword evidence="6" id="KW-0029">Amino-acid transport</keyword>
<comment type="similarity">
    <text evidence="1">Belongs to the ABC transporter superfamily.</text>
</comment>